<keyword evidence="9" id="KW-1185">Reference proteome</keyword>
<gene>
    <name evidence="8" type="primary">xseB</name>
    <name evidence="8" type="ORF">FJR47_03510</name>
</gene>
<dbReference type="GO" id="GO:0009318">
    <property type="term" value="C:exodeoxyribonuclease VII complex"/>
    <property type="evidence" value="ECO:0007669"/>
    <property type="project" value="UniProtKB-UniRule"/>
</dbReference>
<keyword evidence="4 8" id="KW-0378">Hydrolase</keyword>
<evidence type="ECO:0000256" key="5">
    <source>
        <dbReference type="ARBA" id="ARBA00022839"/>
    </source>
</evidence>
<keyword evidence="7" id="KW-0175">Coiled coil</keyword>
<keyword evidence="2" id="KW-0963">Cytoplasm</keyword>
<dbReference type="RefSeq" id="WP_152299084.1">
    <property type="nucleotide sequence ID" value="NZ_CP041166.1"/>
</dbReference>
<evidence type="ECO:0000313" key="8">
    <source>
        <dbReference type="EMBL" id="QFR43021.1"/>
    </source>
</evidence>
<proteinExistence type="inferred from homology"/>
<dbReference type="NCBIfam" id="TIGR01280">
    <property type="entry name" value="xseB"/>
    <property type="match status" value="1"/>
</dbReference>
<evidence type="ECO:0000256" key="3">
    <source>
        <dbReference type="ARBA" id="ARBA00022722"/>
    </source>
</evidence>
<dbReference type="AlphaFoldDB" id="A0AAJ4A323"/>
<dbReference type="InterPro" id="IPR003761">
    <property type="entry name" value="Exonuc_VII_S"/>
</dbReference>
<organism evidence="8 9">
    <name type="scientific">Sulfurimonas xiamenensis</name>
    <dbReference type="NCBI Taxonomy" id="2590021"/>
    <lineage>
        <taxon>Bacteria</taxon>
        <taxon>Pseudomonadati</taxon>
        <taxon>Campylobacterota</taxon>
        <taxon>Epsilonproteobacteria</taxon>
        <taxon>Campylobacterales</taxon>
        <taxon>Sulfurimonadaceae</taxon>
        <taxon>Sulfurimonas</taxon>
    </lineage>
</organism>
<protein>
    <recommendedName>
        <fullName evidence="6">Exodeoxyribonuclease VII small subunit</fullName>
        <ecNumber evidence="6">3.1.11.6</ecNumber>
    </recommendedName>
</protein>
<dbReference type="EMBL" id="CP041166">
    <property type="protein sequence ID" value="QFR43021.1"/>
    <property type="molecule type" value="Genomic_DNA"/>
</dbReference>
<evidence type="ECO:0000256" key="6">
    <source>
        <dbReference type="NCBIfam" id="TIGR01280"/>
    </source>
</evidence>
<name>A0AAJ4A323_9BACT</name>
<reference evidence="9" key="1">
    <citation type="submission" date="2019-06" db="EMBL/GenBank/DDBJ databases">
        <title>Sulfurimonas gotlandica sp. nov., a chemoautotrophic and psychrotolerant epsilonproteobacterium isolated from a pelagic redoxcline, and an emended description of the genus Sulfurimonas.</title>
        <authorList>
            <person name="Wang S."/>
            <person name="Jiang L."/>
            <person name="Shao Z."/>
        </authorList>
    </citation>
    <scope>NUCLEOTIDE SEQUENCE [LARGE SCALE GENOMIC DNA]</scope>
    <source>
        <strain evidence="9">1-1N</strain>
    </source>
</reference>
<sequence length="75" mass="8364">MTKKDVTKETEGFTKETEGFESKLQSAKKILETLMNPDITLADSVKAYEEGMGELAKAQKILEEAEIKITQIKGK</sequence>
<evidence type="ECO:0000256" key="1">
    <source>
        <dbReference type="ARBA" id="ARBA00009998"/>
    </source>
</evidence>
<dbReference type="GO" id="GO:0006308">
    <property type="term" value="P:DNA catabolic process"/>
    <property type="evidence" value="ECO:0007669"/>
    <property type="project" value="UniProtKB-UniRule"/>
</dbReference>
<dbReference type="SUPFAM" id="SSF116842">
    <property type="entry name" value="XseB-like"/>
    <property type="match status" value="1"/>
</dbReference>
<keyword evidence="3" id="KW-0540">Nuclease</keyword>
<dbReference type="EC" id="3.1.11.6" evidence="6"/>
<evidence type="ECO:0000256" key="2">
    <source>
        <dbReference type="ARBA" id="ARBA00022490"/>
    </source>
</evidence>
<evidence type="ECO:0000313" key="9">
    <source>
        <dbReference type="Proteomes" id="UP000326061"/>
    </source>
</evidence>
<feature type="coiled-coil region" evidence="7">
    <location>
        <begin position="48"/>
        <end position="75"/>
    </location>
</feature>
<evidence type="ECO:0000256" key="4">
    <source>
        <dbReference type="ARBA" id="ARBA00022801"/>
    </source>
</evidence>
<dbReference type="KEGG" id="suln:FJR47_03510"/>
<accession>A0AAJ4A323</accession>
<dbReference type="Gene3D" id="1.10.287.1040">
    <property type="entry name" value="Exonuclease VII, small subunit"/>
    <property type="match status" value="1"/>
</dbReference>
<dbReference type="Pfam" id="PF02609">
    <property type="entry name" value="Exonuc_VII_S"/>
    <property type="match status" value="1"/>
</dbReference>
<comment type="similarity">
    <text evidence="1">Belongs to the XseB family.</text>
</comment>
<dbReference type="GO" id="GO:0008855">
    <property type="term" value="F:exodeoxyribonuclease VII activity"/>
    <property type="evidence" value="ECO:0007669"/>
    <property type="project" value="UniProtKB-UniRule"/>
</dbReference>
<evidence type="ECO:0000256" key="7">
    <source>
        <dbReference type="SAM" id="Coils"/>
    </source>
</evidence>
<keyword evidence="5" id="KW-0269">Exonuclease</keyword>
<dbReference type="InterPro" id="IPR037004">
    <property type="entry name" value="Exonuc_VII_ssu_sf"/>
</dbReference>
<dbReference type="Proteomes" id="UP000326061">
    <property type="component" value="Chromosome"/>
</dbReference>